<name>A0ABT5KQ15_9BURK</name>
<comment type="caution">
    <text evidence="3">The sequence shown here is derived from an EMBL/GenBank/DDBJ whole genome shotgun (WGS) entry which is preliminary data.</text>
</comment>
<keyword evidence="4" id="KW-1185">Reference proteome</keyword>
<dbReference type="Proteomes" id="UP001219862">
    <property type="component" value="Unassembled WGS sequence"/>
</dbReference>
<reference evidence="3 4" key="1">
    <citation type="submission" date="2022-10" db="EMBL/GenBank/DDBJ databases">
        <title>paucibacter sp. hw8 Genome sequencing.</title>
        <authorList>
            <person name="Park S."/>
        </authorList>
    </citation>
    <scope>NUCLEOTIDE SEQUENCE [LARGE SCALE GENOMIC DNA]</scope>
    <source>
        <strain evidence="4">hw8</strain>
    </source>
</reference>
<evidence type="ECO:0000256" key="2">
    <source>
        <dbReference type="SAM" id="SignalP"/>
    </source>
</evidence>
<dbReference type="InterPro" id="IPR010131">
    <property type="entry name" value="MdtP/NodT-like"/>
</dbReference>
<dbReference type="Gene3D" id="1.20.1600.10">
    <property type="entry name" value="Outer membrane efflux proteins (OEP)"/>
    <property type="match status" value="1"/>
</dbReference>
<evidence type="ECO:0000313" key="4">
    <source>
        <dbReference type="Proteomes" id="UP001219862"/>
    </source>
</evidence>
<dbReference type="InterPro" id="IPR003423">
    <property type="entry name" value="OMP_efflux"/>
</dbReference>
<gene>
    <name evidence="3" type="ORF">PRZ01_07360</name>
</gene>
<dbReference type="EMBL" id="JAQQXS010000005">
    <property type="protein sequence ID" value="MDC8785006.1"/>
    <property type="molecule type" value="Genomic_DNA"/>
</dbReference>
<evidence type="ECO:0000313" key="3">
    <source>
        <dbReference type="EMBL" id="MDC8785006.1"/>
    </source>
</evidence>
<comment type="similarity">
    <text evidence="1">Belongs to the outer membrane factor (OMF) (TC 1.B.17) family.</text>
</comment>
<proteinExistence type="inferred from homology"/>
<dbReference type="PANTHER" id="PTHR30203">
    <property type="entry name" value="OUTER MEMBRANE CATION EFFLUX PROTEIN"/>
    <property type="match status" value="1"/>
</dbReference>
<organism evidence="3 4">
    <name type="scientific">Roseateles koreensis</name>
    <dbReference type="NCBI Taxonomy" id="2987526"/>
    <lineage>
        <taxon>Bacteria</taxon>
        <taxon>Pseudomonadati</taxon>
        <taxon>Pseudomonadota</taxon>
        <taxon>Betaproteobacteria</taxon>
        <taxon>Burkholderiales</taxon>
        <taxon>Sphaerotilaceae</taxon>
        <taxon>Roseateles</taxon>
    </lineage>
</organism>
<feature type="signal peptide" evidence="2">
    <location>
        <begin position="1"/>
        <end position="22"/>
    </location>
</feature>
<protein>
    <submittedName>
        <fullName evidence="3">TolC family protein</fullName>
    </submittedName>
</protein>
<dbReference type="SUPFAM" id="SSF56954">
    <property type="entry name" value="Outer membrane efflux proteins (OEP)"/>
    <property type="match status" value="1"/>
</dbReference>
<sequence length="447" mass="48385">MRFRPLPALLLLSLLSTATVSAQTLPPDGHLTLAQALQLAAENRDVAMARSALDAARGDIRSADHAPLPTLTLKSSQMDLEHGIGGGNIITDKRIDKSLGLDWTWERGDKRGLRTQAAQALAEAARADLNETRLQQQTQALQAYHELHAAQAREQEVAAIADSARTMTQTLRKRFSLGDLAGQDLSRAEIEAERARLDSVGAQLDHQRAQWALRDLLGLGGRKSASGQPVASAASAASSAPALQAQDPWPALDVAQWAQAPEARFMDILSRRSDVQAAEQRVQAAQALVDGALAQRKSDITWGVSLDHYPGTSTRQVELRLQMPLQLGYGQEGEIARARAQLQQAQDALSKIEDRGLSELRRLWQEARSAALKADSQEREILPRARQVLAQAELAYAKGASPLTDLLDARRTLRASVIDAVNARADHAKALGAWTLRIAAEDAAAPH</sequence>
<dbReference type="RefSeq" id="WP_273596121.1">
    <property type="nucleotide sequence ID" value="NZ_JAQQXS010000005.1"/>
</dbReference>
<accession>A0ABT5KQ15</accession>
<evidence type="ECO:0000256" key="1">
    <source>
        <dbReference type="ARBA" id="ARBA00007613"/>
    </source>
</evidence>
<keyword evidence="2" id="KW-0732">Signal</keyword>
<feature type="chain" id="PRO_5045682664" evidence="2">
    <location>
        <begin position="23"/>
        <end position="447"/>
    </location>
</feature>
<dbReference type="Pfam" id="PF02321">
    <property type="entry name" value="OEP"/>
    <property type="match status" value="2"/>
</dbReference>